<reference evidence="2 3" key="1">
    <citation type="submission" date="2017-04" db="EMBL/GenBank/DDBJ databases">
        <title>Complete genome sequence of Flavobacterium kingsejong AJ004.</title>
        <authorList>
            <person name="Lee P.C."/>
        </authorList>
    </citation>
    <scope>NUCLEOTIDE SEQUENCE [LARGE SCALE GENOMIC DNA]</scope>
    <source>
        <strain evidence="2 3">AJ004</strain>
    </source>
</reference>
<dbReference type="InterPro" id="IPR029063">
    <property type="entry name" value="SAM-dependent_MTases_sf"/>
</dbReference>
<protein>
    <recommendedName>
        <fullName evidence="1">Glycosyltransferase 2-like domain-containing protein</fullName>
    </recommendedName>
</protein>
<dbReference type="CDD" id="cd00761">
    <property type="entry name" value="Glyco_tranf_GTA_type"/>
    <property type="match status" value="1"/>
</dbReference>
<keyword evidence="3" id="KW-1185">Reference proteome</keyword>
<dbReference type="SUPFAM" id="SSF53448">
    <property type="entry name" value="Nucleotide-diphospho-sugar transferases"/>
    <property type="match status" value="1"/>
</dbReference>
<accession>A0A2S1LNP1</accession>
<dbReference type="InterPro" id="IPR050834">
    <property type="entry name" value="Glycosyltransf_2"/>
</dbReference>
<organism evidence="2 3">
    <name type="scientific">Flavobacterium kingsejongi</name>
    <dbReference type="NCBI Taxonomy" id="1678728"/>
    <lineage>
        <taxon>Bacteria</taxon>
        <taxon>Pseudomonadati</taxon>
        <taxon>Bacteroidota</taxon>
        <taxon>Flavobacteriia</taxon>
        <taxon>Flavobacteriales</taxon>
        <taxon>Flavobacteriaceae</taxon>
        <taxon>Flavobacterium</taxon>
    </lineage>
</organism>
<dbReference type="EMBL" id="CP020919">
    <property type="protein sequence ID" value="AWG25380.1"/>
    <property type="molecule type" value="Genomic_DNA"/>
</dbReference>
<dbReference type="SUPFAM" id="SSF53335">
    <property type="entry name" value="S-adenosyl-L-methionine-dependent methyltransferases"/>
    <property type="match status" value="1"/>
</dbReference>
<evidence type="ECO:0000259" key="1">
    <source>
        <dbReference type="Pfam" id="PF00535"/>
    </source>
</evidence>
<dbReference type="Gene3D" id="3.90.550.10">
    <property type="entry name" value="Spore Coat Polysaccharide Biosynthesis Protein SpsA, Chain A"/>
    <property type="match status" value="1"/>
</dbReference>
<evidence type="ECO:0000313" key="3">
    <source>
        <dbReference type="Proteomes" id="UP000244677"/>
    </source>
</evidence>
<gene>
    <name evidence="2" type="ORF">FK004_09080</name>
</gene>
<dbReference type="RefSeq" id="WP_108736977.1">
    <property type="nucleotide sequence ID" value="NZ_CP020919.1"/>
</dbReference>
<dbReference type="Gene3D" id="3.40.50.150">
    <property type="entry name" value="Vaccinia Virus protein VP39"/>
    <property type="match status" value="1"/>
</dbReference>
<proteinExistence type="predicted"/>
<dbReference type="KEGG" id="fki:FK004_09080"/>
<dbReference type="Pfam" id="PF00535">
    <property type="entry name" value="Glycos_transf_2"/>
    <property type="match status" value="1"/>
</dbReference>
<dbReference type="InterPro" id="IPR029044">
    <property type="entry name" value="Nucleotide-diphossugar_trans"/>
</dbReference>
<dbReference type="CDD" id="cd02440">
    <property type="entry name" value="AdoMet_MTases"/>
    <property type="match status" value="1"/>
</dbReference>
<dbReference type="Pfam" id="PF13489">
    <property type="entry name" value="Methyltransf_23"/>
    <property type="match status" value="1"/>
</dbReference>
<name>A0A2S1LNP1_9FLAO</name>
<dbReference type="Proteomes" id="UP000244677">
    <property type="component" value="Chromosome"/>
</dbReference>
<evidence type="ECO:0000313" key="2">
    <source>
        <dbReference type="EMBL" id="AWG25380.1"/>
    </source>
</evidence>
<sequence>MRFFRKIKKIILGRNKRVIEPDYYEQLFVHNTYWNTPQPNDEEILRFKIIHNFIEYLKSDFSLKKEDRLKILDLGSGRGWLSSLLSNYGTVLGVEPVAKVVDHAKKMFPNLNFVCGTSTDLLKITDHAQYDLIVSSEVIEHIVDEAKPGFMNDIKRLLNDNGFLIITTPRKEAEIEWNAYVLPGQPVEDWITELELEKLATENSFRVIKKERLAIPPLQELQALKYINSGYFKKYKMRIQISVIVPCYNQGIFLNEALKSVFDQTYFDWECIIINDGSTDNTQEIAELWVKKDRRFSCITQLNSGLCAARNAGIEKAIGVYILPLDADDKIGRDYLQLAMQAFENEPSLKLVYCKAEKFGFESGPWMLEDFSLKALATENMIFCSAVYKKEDWLAIGGYDKNMKFGLEDWEFWISLLKNGGSLLCLEYIGFFYQVKPISMVKLLNQEKRKYLFNYLSIKHADFFVNQLGSFQQLIIDRDHSEANFYAKTKSRKFIVDFITVSFFSFSIFKKYKK</sequence>
<dbReference type="PANTHER" id="PTHR43685:SF2">
    <property type="entry name" value="GLYCOSYLTRANSFERASE 2-LIKE DOMAIN-CONTAINING PROTEIN"/>
    <property type="match status" value="1"/>
</dbReference>
<dbReference type="InterPro" id="IPR001173">
    <property type="entry name" value="Glyco_trans_2-like"/>
</dbReference>
<dbReference type="OrthoDB" id="597270at2"/>
<dbReference type="PANTHER" id="PTHR43685">
    <property type="entry name" value="GLYCOSYLTRANSFERASE"/>
    <property type="match status" value="1"/>
</dbReference>
<feature type="domain" description="Glycosyltransferase 2-like" evidence="1">
    <location>
        <begin position="242"/>
        <end position="369"/>
    </location>
</feature>
<dbReference type="AlphaFoldDB" id="A0A2S1LNP1"/>